<feature type="region of interest" description="Disordered" evidence="1">
    <location>
        <begin position="114"/>
        <end position="138"/>
    </location>
</feature>
<dbReference type="AlphaFoldDB" id="A0A699Z3A4"/>
<dbReference type="Proteomes" id="UP000485058">
    <property type="component" value="Unassembled WGS sequence"/>
</dbReference>
<evidence type="ECO:0000256" key="1">
    <source>
        <dbReference type="SAM" id="MobiDB-lite"/>
    </source>
</evidence>
<keyword evidence="3" id="KW-1185">Reference proteome</keyword>
<reference evidence="2 3" key="1">
    <citation type="submission" date="2020-02" db="EMBL/GenBank/DDBJ databases">
        <title>Draft genome sequence of Haematococcus lacustris strain NIES-144.</title>
        <authorList>
            <person name="Morimoto D."/>
            <person name="Nakagawa S."/>
            <person name="Yoshida T."/>
            <person name="Sawayama S."/>
        </authorList>
    </citation>
    <scope>NUCLEOTIDE SEQUENCE [LARGE SCALE GENOMIC DNA]</scope>
    <source>
        <strain evidence="2 3">NIES-144</strain>
    </source>
</reference>
<organism evidence="2 3">
    <name type="scientific">Haematococcus lacustris</name>
    <name type="common">Green alga</name>
    <name type="synonym">Haematococcus pluvialis</name>
    <dbReference type="NCBI Taxonomy" id="44745"/>
    <lineage>
        <taxon>Eukaryota</taxon>
        <taxon>Viridiplantae</taxon>
        <taxon>Chlorophyta</taxon>
        <taxon>core chlorophytes</taxon>
        <taxon>Chlorophyceae</taxon>
        <taxon>CS clade</taxon>
        <taxon>Chlamydomonadales</taxon>
        <taxon>Haematococcaceae</taxon>
        <taxon>Haematococcus</taxon>
    </lineage>
</organism>
<comment type="caution">
    <text evidence="2">The sequence shown here is derived from an EMBL/GenBank/DDBJ whole genome shotgun (WGS) entry which is preliminary data.</text>
</comment>
<dbReference type="CDD" id="cd23767">
    <property type="entry name" value="IQCD"/>
    <property type="match status" value="1"/>
</dbReference>
<protein>
    <submittedName>
        <fullName evidence="2">Uncharacterized protein</fullName>
    </submittedName>
</protein>
<sequence>MKARASERLSLHELIRVGLARQEDLVLLRHVRAHMSVLLIARLRGRREALPGTWPRQIGVVEEAELPTAAAQQLLKECQLREEWRTAREAALLQQVQGLAFLPTAPSAALAWSCQGQQDHGRPQQQGQPAAGRSQPAAFDGSRFQTLLRLQATLMLSLQDHARSDGTTGALHALCQSVTSMQEHFAACIVQARQWLGGSGTAGEGGRAESENRPSAAARVLQSTRLSQLAHVQHISPIQLGATRGISLGWLPPDSQLQGRFNTDSCRCDEVVMCHTLPWDRTAAWTKLLLLGQLGLTGSDIARLQHLRRTMAARVIHKAVRAHLQRRRQEREMRAAQLRAARAAHELRTQAATTIQKGWRGYLGRKHAAQARAAAQQVAARARVLAIARSLAARRIQAAWRFYKRRRRVARAMAASCASHSRAAHLSLAVPEGEGHDAWLDVAKQQ</sequence>
<evidence type="ECO:0000313" key="3">
    <source>
        <dbReference type="Proteomes" id="UP000485058"/>
    </source>
</evidence>
<dbReference type="InterPro" id="IPR000048">
    <property type="entry name" value="IQ_motif_EF-hand-BS"/>
</dbReference>
<feature type="compositionally biased region" description="Low complexity" evidence="1">
    <location>
        <begin position="115"/>
        <end position="138"/>
    </location>
</feature>
<dbReference type="Pfam" id="PF00612">
    <property type="entry name" value="IQ"/>
    <property type="match status" value="1"/>
</dbReference>
<gene>
    <name evidence="2" type="ORF">HaLaN_13624</name>
</gene>
<dbReference type="SMART" id="SM00015">
    <property type="entry name" value="IQ"/>
    <property type="match status" value="3"/>
</dbReference>
<accession>A0A699Z3A4</accession>
<dbReference type="EMBL" id="BLLF01001092">
    <property type="protein sequence ID" value="GFH17077.1"/>
    <property type="molecule type" value="Genomic_DNA"/>
</dbReference>
<name>A0A699Z3A4_HAELA</name>
<dbReference type="Gene3D" id="1.20.5.190">
    <property type="match status" value="1"/>
</dbReference>
<proteinExistence type="predicted"/>
<dbReference type="PROSITE" id="PS50096">
    <property type="entry name" value="IQ"/>
    <property type="match status" value="3"/>
</dbReference>
<evidence type="ECO:0000313" key="2">
    <source>
        <dbReference type="EMBL" id="GFH17077.1"/>
    </source>
</evidence>